<protein>
    <submittedName>
        <fullName evidence="1">Uncharacterized protein</fullName>
    </submittedName>
</protein>
<reference evidence="1 2" key="1">
    <citation type="submission" date="2024-07" db="EMBL/GenBank/DDBJ databases">
        <title>Chromosome-level genome assembly of the water stick insect Ranatra chinensis (Heteroptera: Nepidae).</title>
        <authorList>
            <person name="Liu X."/>
        </authorList>
    </citation>
    <scope>NUCLEOTIDE SEQUENCE [LARGE SCALE GENOMIC DNA]</scope>
    <source>
        <strain evidence="1">Cailab_2021Rc</strain>
        <tissue evidence="1">Muscle</tissue>
    </source>
</reference>
<evidence type="ECO:0000313" key="2">
    <source>
        <dbReference type="Proteomes" id="UP001558652"/>
    </source>
</evidence>
<evidence type="ECO:0000313" key="1">
    <source>
        <dbReference type="EMBL" id="KAL1130346.1"/>
    </source>
</evidence>
<dbReference type="EMBL" id="JBFDAA010000008">
    <property type="protein sequence ID" value="KAL1130346.1"/>
    <property type="molecule type" value="Genomic_DNA"/>
</dbReference>
<accession>A0ABD0YGA4</accession>
<comment type="caution">
    <text evidence="1">The sequence shown here is derived from an EMBL/GenBank/DDBJ whole genome shotgun (WGS) entry which is preliminary data.</text>
</comment>
<dbReference type="Proteomes" id="UP001558652">
    <property type="component" value="Unassembled WGS sequence"/>
</dbReference>
<keyword evidence="2" id="KW-1185">Reference proteome</keyword>
<proteinExistence type="predicted"/>
<gene>
    <name evidence="1" type="ORF">AAG570_013284</name>
</gene>
<organism evidence="1 2">
    <name type="scientific">Ranatra chinensis</name>
    <dbReference type="NCBI Taxonomy" id="642074"/>
    <lineage>
        <taxon>Eukaryota</taxon>
        <taxon>Metazoa</taxon>
        <taxon>Ecdysozoa</taxon>
        <taxon>Arthropoda</taxon>
        <taxon>Hexapoda</taxon>
        <taxon>Insecta</taxon>
        <taxon>Pterygota</taxon>
        <taxon>Neoptera</taxon>
        <taxon>Paraneoptera</taxon>
        <taxon>Hemiptera</taxon>
        <taxon>Heteroptera</taxon>
        <taxon>Panheteroptera</taxon>
        <taxon>Nepomorpha</taxon>
        <taxon>Nepidae</taxon>
        <taxon>Ranatrinae</taxon>
        <taxon>Ranatra</taxon>
    </lineage>
</organism>
<name>A0ABD0YGA4_9HEMI</name>
<dbReference type="AlphaFoldDB" id="A0ABD0YGA4"/>
<sequence length="144" mass="16518">MSLSISETLNLLNDKHSLSGYIPAIHQIIFILRTCLGTKNFLSSVLPITIHMCHLSQLKTNPCGQQPNNFLTTTQFHPLCVTKTILGQDQMKKKRRFPTPIFLQYSNLSQTLILFIHPKCMNSSISLCHFCCLSDRSHRQRYLL</sequence>